<evidence type="ECO:0000256" key="3">
    <source>
        <dbReference type="ARBA" id="ARBA00023163"/>
    </source>
</evidence>
<evidence type="ECO:0000256" key="1">
    <source>
        <dbReference type="ARBA" id="ARBA00023015"/>
    </source>
</evidence>
<keyword evidence="2" id="KW-0238">DNA-binding</keyword>
<dbReference type="PRINTS" id="PR00032">
    <property type="entry name" value="HTHARAC"/>
</dbReference>
<dbReference type="PANTHER" id="PTHR43280:SF32">
    <property type="entry name" value="TRANSCRIPTIONAL REGULATORY PROTEIN"/>
    <property type="match status" value="1"/>
</dbReference>
<keyword evidence="6" id="KW-1185">Reference proteome</keyword>
<gene>
    <name evidence="5" type="ORF">SYK_19190</name>
</gene>
<dbReference type="InterPro" id="IPR020449">
    <property type="entry name" value="Tscrpt_reg_AraC-type_HTH"/>
</dbReference>
<reference evidence="5 6" key="1">
    <citation type="submission" date="2022-08" db="EMBL/GenBank/DDBJ databases">
        <title>Genome Sequence of the sulphate-reducing bacterium, Pseudodesulfovibrio sp. SYK.</title>
        <authorList>
            <person name="Kondo R."/>
            <person name="Kataoka T."/>
        </authorList>
    </citation>
    <scope>NUCLEOTIDE SEQUENCE [LARGE SCALE GENOMIC DNA]</scope>
    <source>
        <strain evidence="5 6">SYK</strain>
    </source>
</reference>
<feature type="domain" description="HTH araC/xylS-type" evidence="4">
    <location>
        <begin position="185"/>
        <end position="287"/>
    </location>
</feature>
<proteinExistence type="predicted"/>
<dbReference type="Proteomes" id="UP001317742">
    <property type="component" value="Chromosome"/>
</dbReference>
<dbReference type="Pfam" id="PF02311">
    <property type="entry name" value="AraC_binding"/>
    <property type="match status" value="1"/>
</dbReference>
<dbReference type="SUPFAM" id="SSF51215">
    <property type="entry name" value="Regulatory protein AraC"/>
    <property type="match status" value="1"/>
</dbReference>
<keyword evidence="3" id="KW-0804">Transcription</keyword>
<dbReference type="InterPro" id="IPR003313">
    <property type="entry name" value="AraC-bd"/>
</dbReference>
<name>A0ABN6S3M8_9BACT</name>
<evidence type="ECO:0000313" key="6">
    <source>
        <dbReference type="Proteomes" id="UP001317742"/>
    </source>
</evidence>
<dbReference type="Pfam" id="PF12833">
    <property type="entry name" value="HTH_18"/>
    <property type="match status" value="1"/>
</dbReference>
<dbReference type="InterPro" id="IPR009057">
    <property type="entry name" value="Homeodomain-like_sf"/>
</dbReference>
<dbReference type="RefSeq" id="WP_281760077.1">
    <property type="nucleotide sequence ID" value="NZ_AP026709.1"/>
</dbReference>
<sequence length="297" mass="34182">MTETHTVHKAEEMIDPLANFIIWPFTEGSGCPVSDILEPHLHDYFAIQFVTEGKGVHVIDFQPYDITSNSLYFVSPHQLHLWRPEGDLKGYVMAFTEDFMRSPESPVVNMADLEFFYSSAHLPQYHASPDQAAVLLDLVEKMRKEFDGRNEGFVSVLRAFFHIFMVNLQRMYAESVTVDSIEREPDLVRLFKKMVAEKYLLQMSVQDYADALGVSVSRLNSAVKEATRTTPGQIVRTEMVMAAKRMLAHSDMNVSEICFELSFDDPSYFGRFFKREAGVTPSGFREQMREKYHSFVR</sequence>
<dbReference type="Gene3D" id="2.60.120.10">
    <property type="entry name" value="Jelly Rolls"/>
    <property type="match status" value="1"/>
</dbReference>
<protein>
    <submittedName>
        <fullName evidence="5">AraC family transcriptional regulator</fullName>
    </submittedName>
</protein>
<dbReference type="PROSITE" id="PS01124">
    <property type="entry name" value="HTH_ARAC_FAMILY_2"/>
    <property type="match status" value="1"/>
</dbReference>
<evidence type="ECO:0000313" key="5">
    <source>
        <dbReference type="EMBL" id="BDQ37559.1"/>
    </source>
</evidence>
<dbReference type="SUPFAM" id="SSF46689">
    <property type="entry name" value="Homeodomain-like"/>
    <property type="match status" value="1"/>
</dbReference>
<accession>A0ABN6S3M8</accession>
<evidence type="ECO:0000256" key="2">
    <source>
        <dbReference type="ARBA" id="ARBA00023125"/>
    </source>
</evidence>
<dbReference type="InterPro" id="IPR018060">
    <property type="entry name" value="HTH_AraC"/>
</dbReference>
<evidence type="ECO:0000259" key="4">
    <source>
        <dbReference type="PROSITE" id="PS01124"/>
    </source>
</evidence>
<dbReference type="PANTHER" id="PTHR43280">
    <property type="entry name" value="ARAC-FAMILY TRANSCRIPTIONAL REGULATOR"/>
    <property type="match status" value="1"/>
</dbReference>
<keyword evidence="1" id="KW-0805">Transcription regulation</keyword>
<dbReference type="EMBL" id="AP026709">
    <property type="protein sequence ID" value="BDQ37559.1"/>
    <property type="molecule type" value="Genomic_DNA"/>
</dbReference>
<organism evidence="5 6">
    <name type="scientific">Pseudodesulfovibrio nedwellii</name>
    <dbReference type="NCBI Taxonomy" id="2973072"/>
    <lineage>
        <taxon>Bacteria</taxon>
        <taxon>Pseudomonadati</taxon>
        <taxon>Thermodesulfobacteriota</taxon>
        <taxon>Desulfovibrionia</taxon>
        <taxon>Desulfovibrionales</taxon>
        <taxon>Desulfovibrionaceae</taxon>
    </lineage>
</organism>
<dbReference type="InterPro" id="IPR014710">
    <property type="entry name" value="RmlC-like_jellyroll"/>
</dbReference>
<dbReference type="Gene3D" id="1.10.10.60">
    <property type="entry name" value="Homeodomain-like"/>
    <property type="match status" value="1"/>
</dbReference>
<dbReference type="SMART" id="SM00342">
    <property type="entry name" value="HTH_ARAC"/>
    <property type="match status" value="1"/>
</dbReference>
<dbReference type="InterPro" id="IPR037923">
    <property type="entry name" value="HTH-like"/>
</dbReference>